<keyword evidence="1" id="KW-0645">Protease</keyword>
<evidence type="ECO:0000313" key="1">
    <source>
        <dbReference type="EMBL" id="KAJ2792276.1"/>
    </source>
</evidence>
<organism evidence="1 2">
    <name type="scientific">Coemansia helicoidea</name>
    <dbReference type="NCBI Taxonomy" id="1286919"/>
    <lineage>
        <taxon>Eukaryota</taxon>
        <taxon>Fungi</taxon>
        <taxon>Fungi incertae sedis</taxon>
        <taxon>Zoopagomycota</taxon>
        <taxon>Kickxellomycotina</taxon>
        <taxon>Kickxellomycetes</taxon>
        <taxon>Kickxellales</taxon>
        <taxon>Kickxellaceae</taxon>
        <taxon>Coemansia</taxon>
    </lineage>
</organism>
<proteinExistence type="predicted"/>
<sequence>MGLLRTRSGNGTAAAPLPDRGEFAVRGIPFQDDAAFGSLRQYAGQMPMDGDDVMFFWLIANATNTQNQDKLLIWLNGGPGCTSLDGVFMENGPFKFHGANRLRFRDHSLSQQFDVLYIDQPFGTGFSMAGEADYERSFRAATKTLHEFVGRFYGVFPEYRQREL</sequence>
<gene>
    <name evidence="1" type="primary">KEX1_1</name>
    <name evidence="1" type="ORF">H4R21_006187</name>
</gene>
<keyword evidence="2" id="KW-1185">Reference proteome</keyword>
<evidence type="ECO:0000313" key="2">
    <source>
        <dbReference type="Proteomes" id="UP001140087"/>
    </source>
</evidence>
<keyword evidence="1" id="KW-0378">Hydrolase</keyword>
<reference evidence="1" key="1">
    <citation type="submission" date="2022-07" db="EMBL/GenBank/DDBJ databases">
        <title>Phylogenomic reconstructions and comparative analyses of Kickxellomycotina fungi.</title>
        <authorList>
            <person name="Reynolds N.K."/>
            <person name="Stajich J.E."/>
            <person name="Barry K."/>
            <person name="Grigoriev I.V."/>
            <person name="Crous P."/>
            <person name="Smith M.E."/>
        </authorList>
    </citation>
    <scope>NUCLEOTIDE SEQUENCE</scope>
    <source>
        <strain evidence="1">BCRC 34780</strain>
    </source>
</reference>
<accession>A0ACC1KN81</accession>
<name>A0ACC1KN81_9FUNG</name>
<comment type="caution">
    <text evidence="1">The sequence shown here is derived from an EMBL/GenBank/DDBJ whole genome shotgun (WGS) entry which is preliminary data.</text>
</comment>
<protein>
    <submittedName>
        <fullName evidence="1">Cell death protease</fullName>
        <ecNumber evidence="1">3.4.16.6</ecNumber>
    </submittedName>
</protein>
<dbReference type="Proteomes" id="UP001140087">
    <property type="component" value="Unassembled WGS sequence"/>
</dbReference>
<keyword evidence="1" id="KW-0121">Carboxypeptidase</keyword>
<dbReference type="EC" id="3.4.16.6" evidence="1"/>
<feature type="non-terminal residue" evidence="1">
    <location>
        <position position="164"/>
    </location>
</feature>
<dbReference type="EMBL" id="JANBUN010003164">
    <property type="protein sequence ID" value="KAJ2792276.1"/>
    <property type="molecule type" value="Genomic_DNA"/>
</dbReference>